<proteinExistence type="predicted"/>
<sequence>GFEEDHDYEHDGDGGLADEEQHHDRYQGHGDLVLLLLTAAASRAGLHLLRQTTPLSSAAPHSIHQEGVEDTDDDQWDEDKGNRAEPIVEEHVGLVLAEVRLHVGDCGVLHVHLPLEGRGDRAERADEHDDQDDLAGPGLCAEHFATERVAHGDVAFYCEGHGQPHGHSR</sequence>
<organism evidence="2">
    <name type="scientific">Clastoptera arizonana</name>
    <name type="common">Arizona spittle bug</name>
    <dbReference type="NCBI Taxonomy" id="38151"/>
    <lineage>
        <taxon>Eukaryota</taxon>
        <taxon>Metazoa</taxon>
        <taxon>Ecdysozoa</taxon>
        <taxon>Arthropoda</taxon>
        <taxon>Hexapoda</taxon>
        <taxon>Insecta</taxon>
        <taxon>Pterygota</taxon>
        <taxon>Neoptera</taxon>
        <taxon>Paraneoptera</taxon>
        <taxon>Hemiptera</taxon>
        <taxon>Auchenorrhyncha</taxon>
        <taxon>Cercopoidea</taxon>
        <taxon>Clastopteridae</taxon>
        <taxon>Clastoptera</taxon>
    </lineage>
</organism>
<feature type="compositionally biased region" description="Acidic residues" evidence="1">
    <location>
        <begin position="68"/>
        <end position="77"/>
    </location>
</feature>
<feature type="region of interest" description="Disordered" evidence="1">
    <location>
        <begin position="1"/>
        <end position="21"/>
    </location>
</feature>
<accession>A0A1B6E9Y5</accession>
<reference evidence="2" key="1">
    <citation type="submission" date="2015-12" db="EMBL/GenBank/DDBJ databases">
        <title>De novo transcriptome assembly of four potential Pierce s Disease insect vectors from Arizona vineyards.</title>
        <authorList>
            <person name="Tassone E.E."/>
        </authorList>
    </citation>
    <scope>NUCLEOTIDE SEQUENCE</scope>
</reference>
<dbReference type="EMBL" id="GEDC01002568">
    <property type="protein sequence ID" value="JAS34730.1"/>
    <property type="molecule type" value="Transcribed_RNA"/>
</dbReference>
<evidence type="ECO:0000313" key="2">
    <source>
        <dbReference type="EMBL" id="JAS34730.1"/>
    </source>
</evidence>
<feature type="region of interest" description="Disordered" evidence="1">
    <location>
        <begin position="56"/>
        <end position="79"/>
    </location>
</feature>
<feature type="compositionally biased region" description="Basic and acidic residues" evidence="1">
    <location>
        <begin position="7"/>
        <end position="21"/>
    </location>
</feature>
<feature type="non-terminal residue" evidence="2">
    <location>
        <position position="1"/>
    </location>
</feature>
<protein>
    <submittedName>
        <fullName evidence="2">Uncharacterized protein</fullName>
    </submittedName>
</protein>
<name>A0A1B6E9Y5_9HEMI</name>
<evidence type="ECO:0000256" key="1">
    <source>
        <dbReference type="SAM" id="MobiDB-lite"/>
    </source>
</evidence>
<dbReference type="AlphaFoldDB" id="A0A1B6E9Y5"/>
<gene>
    <name evidence="2" type="ORF">g.3699</name>
</gene>